<dbReference type="InterPro" id="IPR050060">
    <property type="entry name" value="Phosphoglucosamine_mutase"/>
</dbReference>
<keyword evidence="3" id="KW-0597">Phosphoprotein</keyword>
<evidence type="ECO:0000256" key="5">
    <source>
        <dbReference type="ARBA" id="ARBA00022842"/>
    </source>
</evidence>
<dbReference type="PRINTS" id="PR00509">
    <property type="entry name" value="PGMPMM"/>
</dbReference>
<dbReference type="Gene3D" id="3.40.120.10">
    <property type="entry name" value="Alpha-D-Glucose-1,6-Bisphosphate, subunit A, domain 3"/>
    <property type="match status" value="3"/>
</dbReference>
<dbReference type="InterPro" id="IPR024086">
    <property type="entry name" value="GlmM_arc-type"/>
</dbReference>
<dbReference type="GeneID" id="37877837"/>
<feature type="domain" description="Alpha-D-phosphohexomutase C-terminal" evidence="9">
    <location>
        <begin position="401"/>
        <end position="451"/>
    </location>
</feature>
<evidence type="ECO:0000256" key="3">
    <source>
        <dbReference type="ARBA" id="ARBA00022553"/>
    </source>
</evidence>
<evidence type="ECO:0000256" key="7">
    <source>
        <dbReference type="RuleBase" id="RU004326"/>
    </source>
</evidence>
<feature type="region of interest" description="Disordered" evidence="8">
    <location>
        <begin position="26"/>
        <end position="50"/>
    </location>
</feature>
<dbReference type="CDD" id="cd03087">
    <property type="entry name" value="PGM_like1"/>
    <property type="match status" value="1"/>
</dbReference>
<dbReference type="GO" id="GO:0000287">
    <property type="term" value="F:magnesium ion binding"/>
    <property type="evidence" value="ECO:0007669"/>
    <property type="project" value="InterPro"/>
</dbReference>
<keyword evidence="6 13" id="KW-0413">Isomerase</keyword>
<accession>A0A343TJ41</accession>
<dbReference type="KEGG" id="hdf:AArcSl_1484"/>
<gene>
    <name evidence="13" type="primary">glmM</name>
    <name evidence="13" type="ORF">AArcSl_1484</name>
</gene>
<comment type="cofactor">
    <cofactor evidence="1">
        <name>Mg(2+)</name>
        <dbReference type="ChEBI" id="CHEBI:18420"/>
    </cofactor>
</comment>
<dbReference type="InterPro" id="IPR016066">
    <property type="entry name" value="A-D-PHexomutase_CS"/>
</dbReference>
<evidence type="ECO:0000259" key="9">
    <source>
        <dbReference type="Pfam" id="PF00408"/>
    </source>
</evidence>
<dbReference type="EC" id="5.4.2.10" evidence="13"/>
<feature type="domain" description="Alpha-D-phosphohexomutase alpha/beta/alpha" evidence="11">
    <location>
        <begin position="161"/>
        <end position="255"/>
    </location>
</feature>
<dbReference type="SUPFAM" id="SSF53738">
    <property type="entry name" value="Phosphoglucomutase, first 3 domains"/>
    <property type="match status" value="3"/>
</dbReference>
<dbReference type="InterPro" id="IPR005843">
    <property type="entry name" value="A-D-PHexomutase_C"/>
</dbReference>
<dbReference type="InterPro" id="IPR005845">
    <property type="entry name" value="A-D-PHexomutase_a/b/a-II"/>
</dbReference>
<evidence type="ECO:0000259" key="11">
    <source>
        <dbReference type="Pfam" id="PF02879"/>
    </source>
</evidence>
<feature type="domain" description="Alpha-D-phosphohexomutase alpha/beta/alpha" evidence="10">
    <location>
        <begin position="2"/>
        <end position="134"/>
    </location>
</feature>
<organism evidence="13 14">
    <name type="scientific">Halalkaliarchaeum desulfuricum</name>
    <dbReference type="NCBI Taxonomy" id="2055893"/>
    <lineage>
        <taxon>Archaea</taxon>
        <taxon>Methanobacteriati</taxon>
        <taxon>Methanobacteriota</taxon>
        <taxon>Stenosarchaea group</taxon>
        <taxon>Halobacteria</taxon>
        <taxon>Halobacteriales</taxon>
        <taxon>Haloferacaceae</taxon>
        <taxon>Halalkaliarchaeum</taxon>
    </lineage>
</organism>
<protein>
    <submittedName>
        <fullName evidence="13">Phosphoglucosamine mutase</fullName>
        <ecNumber evidence="13">5.4.2.10</ecNumber>
    </submittedName>
</protein>
<evidence type="ECO:0000313" key="13">
    <source>
        <dbReference type="EMBL" id="AUX09113.1"/>
    </source>
</evidence>
<evidence type="ECO:0000313" key="14">
    <source>
        <dbReference type="Proteomes" id="UP000263012"/>
    </source>
</evidence>
<dbReference type="InterPro" id="IPR005846">
    <property type="entry name" value="A-D-PHexomutase_a/b/a-III"/>
</dbReference>
<dbReference type="PANTHER" id="PTHR42946:SF1">
    <property type="entry name" value="PHOSPHOGLUCOMUTASE (ALPHA-D-GLUCOSE-1,6-BISPHOSPHATE-DEPENDENT)"/>
    <property type="match status" value="1"/>
</dbReference>
<evidence type="ECO:0000256" key="6">
    <source>
        <dbReference type="ARBA" id="ARBA00023235"/>
    </source>
</evidence>
<dbReference type="PROSITE" id="PS00710">
    <property type="entry name" value="PGM_PMM"/>
    <property type="match status" value="1"/>
</dbReference>
<proteinExistence type="inferred from homology"/>
<name>A0A343TJ41_9EURY</name>
<dbReference type="OrthoDB" id="10363at2157"/>
<dbReference type="GO" id="GO:0005975">
    <property type="term" value="P:carbohydrate metabolic process"/>
    <property type="evidence" value="ECO:0007669"/>
    <property type="project" value="InterPro"/>
</dbReference>
<dbReference type="GO" id="GO:0008966">
    <property type="term" value="F:phosphoglucosamine mutase activity"/>
    <property type="evidence" value="ECO:0007669"/>
    <property type="project" value="UniProtKB-EC"/>
</dbReference>
<dbReference type="SUPFAM" id="SSF55957">
    <property type="entry name" value="Phosphoglucomutase, C-terminal domain"/>
    <property type="match status" value="1"/>
</dbReference>
<sequence>MFGTSGIRGAVGSEVTAALAVSLGRAVGSERRPDDDPIETAVIGRDPRESGRALSDALSAGLRETGTDVIRIGEASTPTIARGVAVHDADVGVAVTASHNPPSDNGFKLWNPDGGAYRPEQRRRIERRMTEASFDLFGANEFGVETDSRVAIERHRQALVEHGRENASREALAELSVVLDLGNGAGRVTADALAELDVDVETLNAQPDGRFPGRPSEPTAETCDTLAATVEATDADLGLAHDGDADRLLAVDETGRFVPGDELLALFATRAVGPGERVAVPVDTSQLVADALADVGADVEYTEVGDVHVAEATHQEGVVFGGEPSGAWIHPDRTRCPDGPLAAVSLSAIVAHEVAAGGAGLGSLLSSFDPYPIVRDQVETDRKRELMDVATDLAHERFGPESGSETELTAIDGIRVDAGDGWFLVRASGTQPLVRITAEATTAERRDELARLARELLSDALGQLDDPSTPEP</sequence>
<dbReference type="EMBL" id="CP025066">
    <property type="protein sequence ID" value="AUX09113.1"/>
    <property type="molecule type" value="Genomic_DNA"/>
</dbReference>
<dbReference type="Gene3D" id="3.30.310.50">
    <property type="entry name" value="Alpha-D-phosphohexomutase, C-terminal domain"/>
    <property type="match status" value="1"/>
</dbReference>
<evidence type="ECO:0000259" key="10">
    <source>
        <dbReference type="Pfam" id="PF02878"/>
    </source>
</evidence>
<dbReference type="Pfam" id="PF00408">
    <property type="entry name" value="PGM_PMM_IV"/>
    <property type="match status" value="1"/>
</dbReference>
<dbReference type="InterPro" id="IPR016055">
    <property type="entry name" value="A-D-PHexomutase_a/b/a-I/II/III"/>
</dbReference>
<evidence type="ECO:0000256" key="2">
    <source>
        <dbReference type="ARBA" id="ARBA00010231"/>
    </source>
</evidence>
<keyword evidence="4 7" id="KW-0479">Metal-binding</keyword>
<evidence type="ECO:0000256" key="8">
    <source>
        <dbReference type="SAM" id="MobiDB-lite"/>
    </source>
</evidence>
<dbReference type="Proteomes" id="UP000263012">
    <property type="component" value="Chromosome"/>
</dbReference>
<evidence type="ECO:0000256" key="4">
    <source>
        <dbReference type="ARBA" id="ARBA00022723"/>
    </source>
</evidence>
<dbReference type="AlphaFoldDB" id="A0A343TJ41"/>
<dbReference type="Pfam" id="PF02880">
    <property type="entry name" value="PGM_PMM_III"/>
    <property type="match status" value="1"/>
</dbReference>
<dbReference type="Pfam" id="PF02879">
    <property type="entry name" value="PGM_PMM_II"/>
    <property type="match status" value="1"/>
</dbReference>
<dbReference type="PANTHER" id="PTHR42946">
    <property type="entry name" value="PHOSPHOHEXOSE MUTASE"/>
    <property type="match status" value="1"/>
</dbReference>
<feature type="domain" description="Alpha-D-phosphohexomutase alpha/beta/alpha" evidence="12">
    <location>
        <begin position="260"/>
        <end position="353"/>
    </location>
</feature>
<comment type="similarity">
    <text evidence="2 7">Belongs to the phosphohexose mutase family.</text>
</comment>
<dbReference type="InterPro" id="IPR005844">
    <property type="entry name" value="A-D-PHexomutase_a/b/a-I"/>
</dbReference>
<reference evidence="14" key="1">
    <citation type="submission" date="2017-11" db="EMBL/GenBank/DDBJ databases">
        <title>Phenotypic and genomic properties of facultatively anaerobic sulfur-reducing natronoarchaea from hypersaline soda lakes.</title>
        <authorList>
            <person name="Sorokin D.Y."/>
            <person name="Kublanov I.V."/>
            <person name="Roman P."/>
            <person name="Sinninghe Damste J.S."/>
            <person name="Golyshin P.N."/>
            <person name="Rojo D."/>
            <person name="Ciordia S."/>
            <person name="Mena M.D.C."/>
            <person name="Ferrer M."/>
            <person name="Messina E."/>
            <person name="Smedile F."/>
            <person name="La Spada G."/>
            <person name="La Cono V."/>
            <person name="Yakimov M.M."/>
        </authorList>
    </citation>
    <scope>NUCLEOTIDE SEQUENCE [LARGE SCALE GENOMIC DNA]</scope>
    <source>
        <strain evidence="14">AArc-Sl</strain>
    </source>
</reference>
<dbReference type="Pfam" id="PF02878">
    <property type="entry name" value="PGM_PMM_I"/>
    <property type="match status" value="1"/>
</dbReference>
<dbReference type="RefSeq" id="WP_119817171.1">
    <property type="nucleotide sequence ID" value="NZ_CP025066.1"/>
</dbReference>
<keyword evidence="5 7" id="KW-0460">Magnesium</keyword>
<keyword evidence="14" id="KW-1185">Reference proteome</keyword>
<evidence type="ECO:0000256" key="1">
    <source>
        <dbReference type="ARBA" id="ARBA00001946"/>
    </source>
</evidence>
<dbReference type="InterPro" id="IPR005841">
    <property type="entry name" value="Alpha-D-phosphohexomutase_SF"/>
</dbReference>
<dbReference type="GO" id="GO:0004615">
    <property type="term" value="F:phosphomannomutase activity"/>
    <property type="evidence" value="ECO:0007669"/>
    <property type="project" value="TreeGrafter"/>
</dbReference>
<evidence type="ECO:0000259" key="12">
    <source>
        <dbReference type="Pfam" id="PF02880"/>
    </source>
</evidence>
<dbReference type="InterPro" id="IPR036900">
    <property type="entry name" value="A-D-PHexomutase_C_sf"/>
</dbReference>